<evidence type="ECO:0000259" key="6">
    <source>
        <dbReference type="PROSITE" id="PS50255"/>
    </source>
</evidence>
<feature type="domain" description="Cytochrome b5 heme-binding" evidence="6">
    <location>
        <begin position="292"/>
        <end position="369"/>
    </location>
</feature>
<dbReference type="Proteomes" id="UP000178873">
    <property type="component" value="Unassembled WGS sequence"/>
</dbReference>
<dbReference type="GO" id="GO:0046872">
    <property type="term" value="F:metal ion binding"/>
    <property type="evidence" value="ECO:0007669"/>
    <property type="project" value="UniProtKB-KW"/>
</dbReference>
<dbReference type="PANTHER" id="PTHR19359">
    <property type="entry name" value="CYTOCHROME B5"/>
    <property type="match status" value="1"/>
</dbReference>
<evidence type="ECO:0000256" key="4">
    <source>
        <dbReference type="ARBA" id="ARBA00038168"/>
    </source>
</evidence>
<dbReference type="AlphaFoldDB" id="A0A1G2M1T1"/>
<organism evidence="7 8">
    <name type="scientific">Candidatus Taylorbacteria bacterium RIFCSPHIGHO2_01_FULL_46_22b</name>
    <dbReference type="NCBI Taxonomy" id="1802301"/>
    <lineage>
        <taxon>Bacteria</taxon>
        <taxon>Candidatus Tayloriibacteriota</taxon>
    </lineage>
</organism>
<dbReference type="GO" id="GO:0020037">
    <property type="term" value="F:heme binding"/>
    <property type="evidence" value="ECO:0007669"/>
    <property type="project" value="TreeGrafter"/>
</dbReference>
<dbReference type="SMART" id="SM01117">
    <property type="entry name" value="Cyt-b5"/>
    <property type="match status" value="1"/>
</dbReference>
<dbReference type="InterPro" id="IPR001199">
    <property type="entry name" value="Cyt_B5-like_heme/steroid-bd"/>
</dbReference>
<evidence type="ECO:0000256" key="1">
    <source>
        <dbReference type="ARBA" id="ARBA00022617"/>
    </source>
</evidence>
<feature type="compositionally biased region" description="Basic and acidic residues" evidence="5">
    <location>
        <begin position="121"/>
        <end position="133"/>
    </location>
</feature>
<dbReference type="Gene3D" id="3.10.120.10">
    <property type="entry name" value="Cytochrome b5-like heme/steroid binding domain"/>
    <property type="match status" value="1"/>
</dbReference>
<proteinExistence type="inferred from homology"/>
<keyword evidence="1" id="KW-0349">Heme</keyword>
<evidence type="ECO:0000313" key="8">
    <source>
        <dbReference type="Proteomes" id="UP000178873"/>
    </source>
</evidence>
<evidence type="ECO:0000256" key="3">
    <source>
        <dbReference type="ARBA" id="ARBA00023004"/>
    </source>
</evidence>
<comment type="caution">
    <text evidence="7">The sequence shown here is derived from an EMBL/GenBank/DDBJ whole genome shotgun (WGS) entry which is preliminary data.</text>
</comment>
<dbReference type="InterPro" id="IPR036400">
    <property type="entry name" value="Cyt_B5-like_heme/steroid_sf"/>
</dbReference>
<feature type="region of interest" description="Disordered" evidence="5">
    <location>
        <begin position="69"/>
        <end position="133"/>
    </location>
</feature>
<name>A0A1G2M1T1_9BACT</name>
<dbReference type="SUPFAM" id="SSF55856">
    <property type="entry name" value="Cytochrome b5-like heme/steroid binding domain"/>
    <property type="match status" value="1"/>
</dbReference>
<keyword evidence="3" id="KW-0408">Iron</keyword>
<evidence type="ECO:0000313" key="7">
    <source>
        <dbReference type="EMBL" id="OHA17724.1"/>
    </source>
</evidence>
<protein>
    <recommendedName>
        <fullName evidence="6">Cytochrome b5 heme-binding domain-containing protein</fullName>
    </recommendedName>
</protein>
<dbReference type="Pfam" id="PF00173">
    <property type="entry name" value="Cyt-b5"/>
    <property type="match status" value="1"/>
</dbReference>
<reference evidence="7 8" key="1">
    <citation type="journal article" date="2016" name="Nat. Commun.">
        <title>Thousands of microbial genomes shed light on interconnected biogeochemical processes in an aquifer system.</title>
        <authorList>
            <person name="Anantharaman K."/>
            <person name="Brown C.T."/>
            <person name="Hug L.A."/>
            <person name="Sharon I."/>
            <person name="Castelle C.J."/>
            <person name="Probst A.J."/>
            <person name="Thomas B.C."/>
            <person name="Singh A."/>
            <person name="Wilkins M.J."/>
            <person name="Karaoz U."/>
            <person name="Brodie E.L."/>
            <person name="Williams K.H."/>
            <person name="Hubbard S.S."/>
            <person name="Banfield J.F."/>
        </authorList>
    </citation>
    <scope>NUCLEOTIDE SEQUENCE [LARGE SCALE GENOMIC DNA]</scope>
</reference>
<dbReference type="PANTHER" id="PTHR19359:SF95">
    <property type="entry name" value="CYTOCHROME B5 TYPE B"/>
    <property type="match status" value="1"/>
</dbReference>
<keyword evidence="2" id="KW-0479">Metal-binding</keyword>
<accession>A0A1G2M1T1</accession>
<dbReference type="STRING" id="1802301.A2664_03875"/>
<sequence length="370" mass="39914">MRKISLVLFILVFSFSLQGFGLSVSAKGSDDTNLQLNVQAGLEAQTRSSSGEFEGEQETEVEIEIEDGTVQVKAGGSNSSSVSKSEEERRWKSSSSSASDSVEDSNDSSRSDSDDSDEDENHIRIEARSVRGFDDSQKQEAMLALKSTLQIQTQQDLEHFAQGVLLSHDRLSEVEIDDSGVKVEFHRPAKLFGLFNSNLPMTVSVSDDLKVKVKFPWYRFFFNLSADDNKEALGEALEVQVGTSTSNVLQNRANILTLLSALFGAGSSSTVSTQTTATTTTATSTSSTQSNVKTYTFAQVQTHNTSASCWATISGKVYDLTSWISRHPGGQAAIKSLCGTDGTAEFSGQHGGQPRPASELSGFLIGNLVQ</sequence>
<comment type="similarity">
    <text evidence="4">Belongs to the cytochrome b5 family.</text>
</comment>
<dbReference type="GO" id="GO:0016020">
    <property type="term" value="C:membrane"/>
    <property type="evidence" value="ECO:0007669"/>
    <property type="project" value="TreeGrafter"/>
</dbReference>
<evidence type="ECO:0000256" key="5">
    <source>
        <dbReference type="SAM" id="MobiDB-lite"/>
    </source>
</evidence>
<dbReference type="PROSITE" id="PS50255">
    <property type="entry name" value="CYTOCHROME_B5_2"/>
    <property type="match status" value="1"/>
</dbReference>
<dbReference type="EMBL" id="MHRF01000013">
    <property type="protein sequence ID" value="OHA17724.1"/>
    <property type="molecule type" value="Genomic_DNA"/>
</dbReference>
<gene>
    <name evidence="7" type="ORF">A2664_03875</name>
</gene>
<evidence type="ECO:0000256" key="2">
    <source>
        <dbReference type="ARBA" id="ARBA00022723"/>
    </source>
</evidence>
<dbReference type="InterPro" id="IPR050668">
    <property type="entry name" value="Cytochrome_b5"/>
</dbReference>